<dbReference type="Proteomes" id="UP000290942">
    <property type="component" value="Chromosome"/>
</dbReference>
<evidence type="ECO:0000259" key="12">
    <source>
        <dbReference type="Pfam" id="PF02096"/>
    </source>
</evidence>
<feature type="transmembrane region" description="Helical" evidence="11">
    <location>
        <begin position="419"/>
        <end position="441"/>
    </location>
</feature>
<dbReference type="CDD" id="cd20070">
    <property type="entry name" value="5TM_YidC_Alb3"/>
    <property type="match status" value="1"/>
</dbReference>
<keyword evidence="8" id="KW-0143">Chaperone</keyword>
<evidence type="ECO:0000256" key="7">
    <source>
        <dbReference type="ARBA" id="ARBA00023136"/>
    </source>
</evidence>
<dbReference type="Pfam" id="PF02096">
    <property type="entry name" value="60KD_IMP"/>
    <property type="match status" value="1"/>
</dbReference>
<dbReference type="InterPro" id="IPR047196">
    <property type="entry name" value="YidC_ALB_C"/>
</dbReference>
<evidence type="ECO:0000256" key="6">
    <source>
        <dbReference type="ARBA" id="ARBA00022989"/>
    </source>
</evidence>
<reference evidence="13 14" key="1">
    <citation type="submission" date="2019-01" db="EMBL/GenBank/DDBJ databases">
        <authorList>
            <consortium name="Pathogen Informatics"/>
        </authorList>
    </citation>
    <scope>NUCLEOTIDE SEQUENCE [LARGE SCALE GENOMIC DNA]</scope>
    <source>
        <strain evidence="13 14">NCTC10122</strain>
    </source>
</reference>
<feature type="transmembrane region" description="Helical" evidence="11">
    <location>
        <begin position="542"/>
        <end position="565"/>
    </location>
</feature>
<dbReference type="GO" id="GO:0051205">
    <property type="term" value="P:protein insertion into membrane"/>
    <property type="evidence" value="ECO:0007669"/>
    <property type="project" value="TreeGrafter"/>
</dbReference>
<dbReference type="NCBIfam" id="TIGR03592">
    <property type="entry name" value="yidC_oxa1_cterm"/>
    <property type="match status" value="1"/>
</dbReference>
<dbReference type="GO" id="GO:0015031">
    <property type="term" value="P:protein transport"/>
    <property type="evidence" value="ECO:0007669"/>
    <property type="project" value="UniProtKB-KW"/>
</dbReference>
<sequence length="643" mass="74482">MENRSKNFDYFKPSGQSKKGKDPKKIRKIVWLVVKIIFYVLLFALTLGGCVQTMIVKSSGFTGAGTEFYDSSAKISPTVRTFKQSTAPKGDKNLQPGEYYSINYSPESNFHLSHKEYSKTIQELRNQAESDGAKYGEWHGFSSSIQYLNSKNEFAVKEQPIHKGEKPNRYLFAVDNSRNQDAKMKKYESIYNSWNEIVFLDPDFKLDKIFKKEGESYTLNKDKLEIKHPENEDITVKKASLYSVYSNQNIDNPKLKYARDVLEFLYRETFLKEGNYYKRVSNISYKDLITQVLNDQKTTLTSSEYEFIKNYQNALAEYLKITDMTKPSIFKPLLDKNGVQQFDKNGNVRDSGVADENLVYGSPVFANHTKLILSADEPQIAFTSFAETAKYGPFFMFLIWPIAQLTMAIRVPLPAAAGWTTILCLIVAVIITRLLVLAITWKATMSQSMQEELRVKKAKIDAKYAEFKNNKEMRMRQQQEVSALYKKNGINPFDSMLSLIISIPIFLAMWRVIQSVPELKSTSWLGFDFAATSYKRLLSGEWWYIFLLVTTALTQVLSMLIPRLLNKRNNKHLTIEQKQAMRKNDKMQWIMMLVFIVMTVIFNAGVQIYWIITNIWSILQAIAIHFFKKTEFYKKRYNKKIVS</sequence>
<organism evidence="13 14">
    <name type="scientific">Mycoplasmopsis bovigenitalium</name>
    <dbReference type="NCBI Taxonomy" id="2112"/>
    <lineage>
        <taxon>Bacteria</taxon>
        <taxon>Bacillati</taxon>
        <taxon>Mycoplasmatota</taxon>
        <taxon>Mycoplasmoidales</taxon>
        <taxon>Metamycoplasmataceae</taxon>
        <taxon>Mycoplasmopsis</taxon>
    </lineage>
</organism>
<evidence type="ECO:0000256" key="5">
    <source>
        <dbReference type="ARBA" id="ARBA00022927"/>
    </source>
</evidence>
<evidence type="ECO:0000313" key="13">
    <source>
        <dbReference type="EMBL" id="VEU60428.1"/>
    </source>
</evidence>
<keyword evidence="4 9" id="KW-0812">Transmembrane</keyword>
<keyword evidence="2" id="KW-0813">Transport</keyword>
<evidence type="ECO:0000256" key="3">
    <source>
        <dbReference type="ARBA" id="ARBA00022475"/>
    </source>
</evidence>
<feature type="transmembrane region" description="Helical" evidence="11">
    <location>
        <begin position="29"/>
        <end position="51"/>
    </location>
</feature>
<feature type="region of interest" description="Disordered" evidence="10">
    <location>
        <begin position="1"/>
        <end position="21"/>
    </location>
</feature>
<evidence type="ECO:0000256" key="11">
    <source>
        <dbReference type="SAM" id="Phobius"/>
    </source>
</evidence>
<dbReference type="AlphaFoldDB" id="A0A449A846"/>
<dbReference type="InterPro" id="IPR028055">
    <property type="entry name" value="YidC/Oxa/ALB_C"/>
</dbReference>
<gene>
    <name evidence="13" type="primary">misCB</name>
    <name evidence="13" type="ORF">NCTC10122_00015</name>
</gene>
<evidence type="ECO:0000256" key="8">
    <source>
        <dbReference type="ARBA" id="ARBA00023186"/>
    </source>
</evidence>
<proteinExistence type="inferred from homology"/>
<dbReference type="NCBIfam" id="NF002567">
    <property type="entry name" value="PRK02201.1-2"/>
    <property type="match status" value="1"/>
</dbReference>
<protein>
    <submittedName>
        <fullName evidence="13">Membrane protein YidC 1</fullName>
    </submittedName>
</protein>
<dbReference type="RefSeq" id="WP_129687387.1">
    <property type="nucleotide sequence ID" value="NZ_LR214970.1"/>
</dbReference>
<feature type="transmembrane region" description="Helical" evidence="11">
    <location>
        <begin position="586"/>
        <end position="602"/>
    </location>
</feature>
<dbReference type="EMBL" id="LR214970">
    <property type="protein sequence ID" value="VEU60428.1"/>
    <property type="molecule type" value="Genomic_DNA"/>
</dbReference>
<evidence type="ECO:0000256" key="4">
    <source>
        <dbReference type="ARBA" id="ARBA00022692"/>
    </source>
</evidence>
<accession>A0A449A846</accession>
<evidence type="ECO:0000313" key="14">
    <source>
        <dbReference type="Proteomes" id="UP000290942"/>
    </source>
</evidence>
<feature type="domain" description="Membrane insertase YidC/Oxa/ALB C-terminal" evidence="12">
    <location>
        <begin position="423"/>
        <end position="624"/>
    </location>
</feature>
<keyword evidence="6 11" id="KW-1133">Transmembrane helix</keyword>
<dbReference type="InterPro" id="IPR001708">
    <property type="entry name" value="YidC/ALB3/OXA1/COX18"/>
</dbReference>
<evidence type="ECO:0000256" key="1">
    <source>
        <dbReference type="ARBA" id="ARBA00004651"/>
    </source>
</evidence>
<name>A0A449A846_9BACT</name>
<feature type="transmembrane region" description="Helical" evidence="11">
    <location>
        <begin position="608"/>
        <end position="627"/>
    </location>
</feature>
<keyword evidence="7 11" id="KW-0472">Membrane</keyword>
<comment type="subcellular location">
    <subcellularLocation>
        <location evidence="1">Cell membrane</location>
        <topology evidence="1">Multi-pass membrane protein</topology>
    </subcellularLocation>
    <subcellularLocation>
        <location evidence="9">Membrane</location>
        <topology evidence="9">Multi-pass membrane protein</topology>
    </subcellularLocation>
</comment>
<dbReference type="PANTHER" id="PTHR12428">
    <property type="entry name" value="OXA1"/>
    <property type="match status" value="1"/>
</dbReference>
<comment type="similarity">
    <text evidence="9">Belongs to the OXA1/ALB3/YidC family.</text>
</comment>
<dbReference type="GO" id="GO:0005886">
    <property type="term" value="C:plasma membrane"/>
    <property type="evidence" value="ECO:0007669"/>
    <property type="project" value="UniProtKB-SubCell"/>
</dbReference>
<evidence type="ECO:0000256" key="10">
    <source>
        <dbReference type="SAM" id="MobiDB-lite"/>
    </source>
</evidence>
<evidence type="ECO:0000256" key="2">
    <source>
        <dbReference type="ARBA" id="ARBA00022448"/>
    </source>
</evidence>
<dbReference type="GO" id="GO:0032977">
    <property type="term" value="F:membrane insertase activity"/>
    <property type="evidence" value="ECO:0007669"/>
    <property type="project" value="InterPro"/>
</dbReference>
<dbReference type="PANTHER" id="PTHR12428:SF65">
    <property type="entry name" value="CYTOCHROME C OXIDASE ASSEMBLY PROTEIN COX18, MITOCHONDRIAL"/>
    <property type="match status" value="1"/>
</dbReference>
<keyword evidence="5" id="KW-0653">Protein transport</keyword>
<keyword evidence="3" id="KW-1003">Cell membrane</keyword>
<evidence type="ECO:0000256" key="9">
    <source>
        <dbReference type="RuleBase" id="RU003945"/>
    </source>
</evidence>
<feature type="transmembrane region" description="Helical" evidence="11">
    <location>
        <begin position="496"/>
        <end position="513"/>
    </location>
</feature>